<dbReference type="STRING" id="290054.SAMN02745114_00799"/>
<dbReference type="RefSeq" id="WP_078768288.1">
    <property type="nucleotide sequence ID" value="NZ_FUWW01000007.1"/>
</dbReference>
<dbReference type="Gene3D" id="3.20.20.190">
    <property type="entry name" value="Phosphatidylinositol (PI) phosphodiesterase"/>
    <property type="match status" value="1"/>
</dbReference>
<dbReference type="PROSITE" id="PS51704">
    <property type="entry name" value="GP_PDE"/>
    <property type="match status" value="1"/>
</dbReference>
<reference evidence="2 3" key="1">
    <citation type="submission" date="2017-02" db="EMBL/GenBank/DDBJ databases">
        <authorList>
            <person name="Peterson S.W."/>
        </authorList>
    </citation>
    <scope>NUCLEOTIDE SEQUENCE [LARGE SCALE GENOMIC DNA]</scope>
    <source>
        <strain evidence="2 3">ATCC 51222</strain>
    </source>
</reference>
<evidence type="ECO:0000259" key="1">
    <source>
        <dbReference type="PROSITE" id="PS51704"/>
    </source>
</evidence>
<accession>A0A1T4L9S3</accession>
<evidence type="ECO:0000313" key="3">
    <source>
        <dbReference type="Proteomes" id="UP000190657"/>
    </source>
</evidence>
<dbReference type="SUPFAM" id="SSF51695">
    <property type="entry name" value="PLC-like phosphodiesterases"/>
    <property type="match status" value="1"/>
</dbReference>
<sequence length="339" mass="38532">MAETKTKKSNKKKTKWIVLAIVVLLIVALATVMTVSGKHRSTPDQLQTYETDNKYILQETDISGHRSGGGIEPEETMLAFKNCAENPAFSIDVFEFDLHITKDKQLILLHDDTLDRTSDSVEVFGEKKVRPENKTYEELRTLNMGAKFENEDGESPYADLKGDEVPDDLRILKLNDILDYLIAQGGGRYKYIIEIKNGDDLGKEGVDILYNTLIEKGILENVVFGTFHKEVSAYVDEKYPDLARSTSIPEVVNFWKAALKDDPNYEPPCNVLQIPFCAPYKNLGFNLATAQMINYAHKHNMAVQYWTVNDEEDMKYLLEMGADCIMTDYPDKLYNVKNS</sequence>
<organism evidence="2 3">
    <name type="scientific">Eubacterium coprostanoligenes</name>
    <dbReference type="NCBI Taxonomy" id="290054"/>
    <lineage>
        <taxon>Bacteria</taxon>
        <taxon>Bacillati</taxon>
        <taxon>Bacillota</taxon>
        <taxon>Clostridia</taxon>
        <taxon>Eubacteriales</taxon>
        <taxon>Eubacteriaceae</taxon>
        <taxon>Eubacterium</taxon>
    </lineage>
</organism>
<gene>
    <name evidence="2" type="ORF">SAMN02745114_00799</name>
</gene>
<feature type="domain" description="GP-PDE" evidence="1">
    <location>
        <begin position="60"/>
        <end position="337"/>
    </location>
</feature>
<dbReference type="PANTHER" id="PTHR46211:SF14">
    <property type="entry name" value="GLYCEROPHOSPHODIESTER PHOSPHODIESTERASE"/>
    <property type="match status" value="1"/>
</dbReference>
<dbReference type="Pfam" id="PF03009">
    <property type="entry name" value="GDPD"/>
    <property type="match status" value="1"/>
</dbReference>
<dbReference type="InterPro" id="IPR030395">
    <property type="entry name" value="GP_PDE_dom"/>
</dbReference>
<dbReference type="GO" id="GO:0006629">
    <property type="term" value="P:lipid metabolic process"/>
    <property type="evidence" value="ECO:0007669"/>
    <property type="project" value="InterPro"/>
</dbReference>
<name>A0A1T4L9S3_9FIRM</name>
<dbReference type="AlphaFoldDB" id="A0A1T4L9S3"/>
<dbReference type="PANTHER" id="PTHR46211">
    <property type="entry name" value="GLYCEROPHOSPHORYL DIESTER PHOSPHODIESTERASE"/>
    <property type="match status" value="1"/>
</dbReference>
<dbReference type="OrthoDB" id="384721at2"/>
<proteinExistence type="predicted"/>
<protein>
    <submittedName>
        <fullName evidence="2">Glycerophosphoryl diester phosphodiesterase</fullName>
    </submittedName>
</protein>
<keyword evidence="3" id="KW-1185">Reference proteome</keyword>
<dbReference type="Proteomes" id="UP000190657">
    <property type="component" value="Unassembled WGS sequence"/>
</dbReference>
<dbReference type="GO" id="GO:0008081">
    <property type="term" value="F:phosphoric diester hydrolase activity"/>
    <property type="evidence" value="ECO:0007669"/>
    <property type="project" value="InterPro"/>
</dbReference>
<evidence type="ECO:0000313" key="2">
    <source>
        <dbReference type="EMBL" id="SJZ51257.1"/>
    </source>
</evidence>
<dbReference type="EMBL" id="FUWW01000007">
    <property type="protein sequence ID" value="SJZ51257.1"/>
    <property type="molecule type" value="Genomic_DNA"/>
</dbReference>
<dbReference type="InterPro" id="IPR017946">
    <property type="entry name" value="PLC-like_Pdiesterase_TIM-brl"/>
</dbReference>